<dbReference type="Gene3D" id="3.40.50.2300">
    <property type="match status" value="2"/>
</dbReference>
<dbReference type="CDD" id="cd01392">
    <property type="entry name" value="HTH_LacI"/>
    <property type="match status" value="1"/>
</dbReference>
<dbReference type="GO" id="GO:0003700">
    <property type="term" value="F:DNA-binding transcription factor activity"/>
    <property type="evidence" value="ECO:0007669"/>
    <property type="project" value="TreeGrafter"/>
</dbReference>
<accession>A0A4Q7Y653</accession>
<dbReference type="PANTHER" id="PTHR30146:SF148">
    <property type="entry name" value="HTH-TYPE TRANSCRIPTIONAL REPRESSOR PURR-RELATED"/>
    <property type="match status" value="1"/>
</dbReference>
<dbReference type="Gene3D" id="1.10.260.40">
    <property type="entry name" value="lambda repressor-like DNA-binding domains"/>
    <property type="match status" value="1"/>
</dbReference>
<dbReference type="RefSeq" id="WP_207225691.1">
    <property type="nucleotide sequence ID" value="NZ_POQT01000030.1"/>
</dbReference>
<dbReference type="InterPro" id="IPR028082">
    <property type="entry name" value="Peripla_BP_I"/>
</dbReference>
<dbReference type="Proteomes" id="UP000292507">
    <property type="component" value="Unassembled WGS sequence"/>
</dbReference>
<dbReference type="GO" id="GO:0000976">
    <property type="term" value="F:transcription cis-regulatory region binding"/>
    <property type="evidence" value="ECO:0007669"/>
    <property type="project" value="TreeGrafter"/>
</dbReference>
<keyword evidence="1" id="KW-0678">Repressor</keyword>
<dbReference type="PROSITE" id="PS50943">
    <property type="entry name" value="HTH_CROC1"/>
    <property type="match status" value="1"/>
</dbReference>
<feature type="domain" description="HTH cro/C1-type" evidence="6">
    <location>
        <begin position="37"/>
        <end position="67"/>
    </location>
</feature>
<keyword evidence="8" id="KW-1185">Reference proteome</keyword>
<dbReference type="SUPFAM" id="SSF53822">
    <property type="entry name" value="Periplasmic binding protein-like I"/>
    <property type="match status" value="1"/>
</dbReference>
<name>A0A4Q7Y653_9ACTN</name>
<dbReference type="Pfam" id="PF00356">
    <property type="entry name" value="LacI"/>
    <property type="match status" value="1"/>
</dbReference>
<dbReference type="InterPro" id="IPR000843">
    <property type="entry name" value="HTH_LacI"/>
</dbReference>
<evidence type="ECO:0000256" key="2">
    <source>
        <dbReference type="ARBA" id="ARBA00023015"/>
    </source>
</evidence>
<protein>
    <submittedName>
        <fullName evidence="7">LacI family transcriptional regulator</fullName>
    </submittedName>
</protein>
<dbReference type="PANTHER" id="PTHR30146">
    <property type="entry name" value="LACI-RELATED TRANSCRIPTIONAL REPRESSOR"/>
    <property type="match status" value="1"/>
</dbReference>
<dbReference type="EMBL" id="SHKV01000001">
    <property type="protein sequence ID" value="RZU31623.1"/>
    <property type="molecule type" value="Genomic_DNA"/>
</dbReference>
<evidence type="ECO:0000313" key="8">
    <source>
        <dbReference type="Proteomes" id="UP000292507"/>
    </source>
</evidence>
<dbReference type="SUPFAM" id="SSF47413">
    <property type="entry name" value="lambda repressor-like DNA-binding domains"/>
    <property type="match status" value="1"/>
</dbReference>
<evidence type="ECO:0000256" key="4">
    <source>
        <dbReference type="ARBA" id="ARBA00023163"/>
    </source>
</evidence>
<evidence type="ECO:0000256" key="3">
    <source>
        <dbReference type="ARBA" id="ARBA00023125"/>
    </source>
</evidence>
<feature type="domain" description="HTH lacI-type" evidence="5">
    <location>
        <begin position="36"/>
        <end position="90"/>
    </location>
</feature>
<dbReference type="PROSITE" id="PS50932">
    <property type="entry name" value="HTH_LACI_2"/>
    <property type="match status" value="1"/>
</dbReference>
<gene>
    <name evidence="7" type="ORF">BKA19_1298</name>
</gene>
<sequence length="366" mass="38240">MTLDSSLDGELVAGRIGVGAHPGAPGLPAPTLRGRVTMQQVAAEAGVSISTVSKVINGRYGVSAETIDHVTQVIERLGYEASLVARSLRNRRTNVIGVLVMDFEPFSTEVLKGVADAIHGSGYELIAYSAGGHVEAQVGWERRSLTRLMGSLVDGAVLVTPTVTDVQTDGPVVAVDPHTGPSRLPSVAADNLQGARLGVEHLLGLGHTRIGMITGRSDLLSAQQREQGYREALAAAGLSADEPLMRCGEFDPEVAREAARELLSLPEPPTAVFAANDLSAIATLEVAAELGVDVPRQLSVVGFDNIPESAMADPPLTTVQQPIRRMGEEATVMLLGLIAGGNLAGPHRTLATSVVERASTAPPREA</sequence>
<dbReference type="InterPro" id="IPR001387">
    <property type="entry name" value="Cro/C1-type_HTH"/>
</dbReference>
<dbReference type="Pfam" id="PF13377">
    <property type="entry name" value="Peripla_BP_3"/>
    <property type="match status" value="1"/>
</dbReference>
<organism evidence="7 8">
    <name type="scientific">Blastococcus saxobsidens</name>
    <dbReference type="NCBI Taxonomy" id="138336"/>
    <lineage>
        <taxon>Bacteria</taxon>
        <taxon>Bacillati</taxon>
        <taxon>Actinomycetota</taxon>
        <taxon>Actinomycetes</taxon>
        <taxon>Geodermatophilales</taxon>
        <taxon>Geodermatophilaceae</taxon>
        <taxon>Blastococcus</taxon>
    </lineage>
</organism>
<comment type="caution">
    <text evidence="7">The sequence shown here is derived from an EMBL/GenBank/DDBJ whole genome shotgun (WGS) entry which is preliminary data.</text>
</comment>
<reference evidence="7 8" key="1">
    <citation type="submission" date="2019-02" db="EMBL/GenBank/DDBJ databases">
        <title>Sequencing the genomes of 1000 actinobacteria strains.</title>
        <authorList>
            <person name="Klenk H.-P."/>
        </authorList>
    </citation>
    <scope>NUCLEOTIDE SEQUENCE [LARGE SCALE GENOMIC DNA]</scope>
    <source>
        <strain evidence="7 8">DSM 44509</strain>
    </source>
</reference>
<dbReference type="CDD" id="cd06267">
    <property type="entry name" value="PBP1_LacI_sugar_binding-like"/>
    <property type="match status" value="1"/>
</dbReference>
<evidence type="ECO:0000259" key="5">
    <source>
        <dbReference type="PROSITE" id="PS50932"/>
    </source>
</evidence>
<evidence type="ECO:0000313" key="7">
    <source>
        <dbReference type="EMBL" id="RZU31623.1"/>
    </source>
</evidence>
<evidence type="ECO:0000259" key="6">
    <source>
        <dbReference type="PROSITE" id="PS50943"/>
    </source>
</evidence>
<keyword evidence="3" id="KW-0238">DNA-binding</keyword>
<dbReference type="AlphaFoldDB" id="A0A4Q7Y653"/>
<keyword evidence="4" id="KW-0804">Transcription</keyword>
<proteinExistence type="predicted"/>
<evidence type="ECO:0000256" key="1">
    <source>
        <dbReference type="ARBA" id="ARBA00022491"/>
    </source>
</evidence>
<dbReference type="InterPro" id="IPR046335">
    <property type="entry name" value="LacI/GalR-like_sensor"/>
</dbReference>
<dbReference type="SMART" id="SM00354">
    <property type="entry name" value="HTH_LACI"/>
    <property type="match status" value="1"/>
</dbReference>
<keyword evidence="2" id="KW-0805">Transcription regulation</keyword>
<dbReference type="InterPro" id="IPR010982">
    <property type="entry name" value="Lambda_DNA-bd_dom_sf"/>
</dbReference>